<feature type="binding site" evidence="9">
    <location>
        <position position="169"/>
    </location>
    <ligand>
        <name>substrate</name>
    </ligand>
</feature>
<comment type="similarity">
    <text evidence="3 9">Belongs to the SIS family. GmhA subfamily.</text>
</comment>
<feature type="binding site" evidence="9">
    <location>
        <position position="169"/>
    </location>
    <ligand>
        <name>Zn(2+)</name>
        <dbReference type="ChEBI" id="CHEBI:29105"/>
    </ligand>
</feature>
<feature type="binding site" evidence="9">
    <location>
        <begin position="49"/>
        <end position="51"/>
    </location>
    <ligand>
        <name>substrate</name>
    </ligand>
</feature>
<feature type="binding site" evidence="9">
    <location>
        <position position="62"/>
    </location>
    <ligand>
        <name>substrate</name>
    </ligand>
</feature>
<feature type="binding site" evidence="9">
    <location>
        <begin position="91"/>
        <end position="92"/>
    </location>
    <ligand>
        <name>substrate</name>
    </ligand>
</feature>
<dbReference type="CDD" id="cd05006">
    <property type="entry name" value="SIS_GmhA"/>
    <property type="match status" value="1"/>
</dbReference>
<feature type="domain" description="SIS" evidence="10">
    <location>
        <begin position="34"/>
        <end position="189"/>
    </location>
</feature>
<sequence>MDVVVGEALRQAARVKTLARDALGPQVVEASRRLAECLDGERRAYVVGNGGSAADAQHFAAEFTGRFHRARRPLPVLALSTDTSVLTGVGNDFGFDAVFARQVEAFGRQGDILFAISASGNSSNVVEAARIAQKKGVFVVGLTGRHPAALDRHCDLLLKVPSVVTARIQECQMTLLHIVCDLTERLLLGSADEPADESTILPGKLLAMREEWRQQRLTVVSTNGCFDVLHAGHLDSLSRAAALGDVLVVLLNSDASVRRVKGPGRPFSSQGGRAVLLQALEPVDYVCIFDQDDPAAALAELQPDVHCKGSEYAAALPEREIVERFGGRVEFLPRIIDLSSTQLIERLDVV</sequence>
<comment type="catalytic activity">
    <reaction evidence="1 9">
        <text>2 D-sedoheptulose 7-phosphate = D-glycero-alpha-D-manno-heptose 7-phosphate + D-glycero-beta-D-manno-heptose 7-phosphate</text>
        <dbReference type="Rhea" id="RHEA:27489"/>
        <dbReference type="ChEBI" id="CHEBI:57483"/>
        <dbReference type="ChEBI" id="CHEBI:60203"/>
        <dbReference type="ChEBI" id="CHEBI:60204"/>
        <dbReference type="EC" id="5.3.1.28"/>
    </reaction>
</comment>
<keyword evidence="6 9" id="KW-0862">Zinc</keyword>
<dbReference type="Pfam" id="PF13580">
    <property type="entry name" value="SIS_2"/>
    <property type="match status" value="1"/>
</dbReference>
<dbReference type="EMBL" id="JAJOMB010000011">
    <property type="protein sequence ID" value="MCD5313240.1"/>
    <property type="molecule type" value="Genomic_DNA"/>
</dbReference>
<evidence type="ECO:0000256" key="1">
    <source>
        <dbReference type="ARBA" id="ARBA00000348"/>
    </source>
</evidence>
<evidence type="ECO:0000256" key="8">
    <source>
        <dbReference type="ARBA" id="ARBA00023277"/>
    </source>
</evidence>
<dbReference type="GO" id="GO:0097367">
    <property type="term" value="F:carbohydrate derivative binding"/>
    <property type="evidence" value="ECO:0007669"/>
    <property type="project" value="InterPro"/>
</dbReference>
<dbReference type="RefSeq" id="WP_231444250.1">
    <property type="nucleotide sequence ID" value="NZ_JAJOMB010000011.1"/>
</dbReference>
<dbReference type="GO" id="GO:1901135">
    <property type="term" value="P:carbohydrate derivative metabolic process"/>
    <property type="evidence" value="ECO:0007669"/>
    <property type="project" value="InterPro"/>
</dbReference>
<comment type="cofactor">
    <cofactor evidence="9">
        <name>Zn(2+)</name>
        <dbReference type="ChEBI" id="CHEBI:29105"/>
    </cofactor>
    <text evidence="9">Binds 1 zinc ion per subunit.</text>
</comment>
<dbReference type="InterPro" id="IPR035461">
    <property type="entry name" value="GmhA/DiaA"/>
</dbReference>
<feature type="binding site" evidence="9">
    <location>
        <position position="62"/>
    </location>
    <ligand>
        <name>Zn(2+)</name>
        <dbReference type="ChEBI" id="CHEBI:29105"/>
    </ligand>
</feature>
<evidence type="ECO:0000256" key="3">
    <source>
        <dbReference type="ARBA" id="ARBA00009894"/>
    </source>
</evidence>
<keyword evidence="12" id="KW-1185">Reference proteome</keyword>
<dbReference type="Gene3D" id="3.40.50.10490">
    <property type="entry name" value="Glucose-6-phosphate isomerase like protein, domain 1"/>
    <property type="match status" value="1"/>
</dbReference>
<comment type="caution">
    <text evidence="9">Lacks conserved residue(s) required for the propagation of feature annotation.</text>
</comment>
<comment type="caution">
    <text evidence="11">The sequence shown here is derived from an EMBL/GenBank/DDBJ whole genome shotgun (WGS) entry which is preliminary data.</text>
</comment>
<evidence type="ECO:0000256" key="9">
    <source>
        <dbReference type="HAMAP-Rule" id="MF_00067"/>
    </source>
</evidence>
<dbReference type="GO" id="GO:0005975">
    <property type="term" value="P:carbohydrate metabolic process"/>
    <property type="evidence" value="ECO:0007669"/>
    <property type="project" value="UniProtKB-UniRule"/>
</dbReference>
<dbReference type="PANTHER" id="PTHR30390">
    <property type="entry name" value="SEDOHEPTULOSE 7-PHOSPHATE ISOMERASE / DNAA INITIATOR-ASSOCIATING FACTOR FOR REPLICATION INITIATION"/>
    <property type="match status" value="1"/>
</dbReference>
<evidence type="ECO:0000256" key="2">
    <source>
        <dbReference type="ARBA" id="ARBA00004496"/>
    </source>
</evidence>
<keyword evidence="5 9" id="KW-0479">Metal-binding</keyword>
<evidence type="ECO:0000256" key="4">
    <source>
        <dbReference type="ARBA" id="ARBA00022490"/>
    </source>
</evidence>
<evidence type="ECO:0000313" key="11">
    <source>
        <dbReference type="EMBL" id="MCD5313240.1"/>
    </source>
</evidence>
<dbReference type="GO" id="GO:0008968">
    <property type="term" value="F:D-sedoheptulose 7-phosphate isomerase activity"/>
    <property type="evidence" value="ECO:0007669"/>
    <property type="project" value="UniProtKB-UniRule"/>
</dbReference>
<dbReference type="InterPro" id="IPR001347">
    <property type="entry name" value="SIS_dom"/>
</dbReference>
<dbReference type="GO" id="GO:0008270">
    <property type="term" value="F:zinc ion binding"/>
    <property type="evidence" value="ECO:0007669"/>
    <property type="project" value="UniProtKB-UniRule"/>
</dbReference>
<comment type="subcellular location">
    <subcellularLocation>
        <location evidence="2 9">Cytoplasm</location>
    </subcellularLocation>
</comment>
<evidence type="ECO:0000256" key="6">
    <source>
        <dbReference type="ARBA" id="ARBA00022833"/>
    </source>
</evidence>
<accession>A0A9X1SVU4</accession>
<keyword evidence="7 9" id="KW-0413">Isomerase</keyword>
<dbReference type="PROSITE" id="PS51464">
    <property type="entry name" value="SIS"/>
    <property type="match status" value="1"/>
</dbReference>
<comment type="pathway">
    <text evidence="9">Carbohydrate biosynthesis; D-glycero-D-manno-heptose 7-phosphate biosynthesis; D-glycero-alpha-D-manno-heptose 7-phosphate and D-glycero-beta-D-manno-heptose 7-phosphate from sedoheptulose 7-phosphate: step 1/1.</text>
</comment>
<feature type="binding site" evidence="9">
    <location>
        <position position="58"/>
    </location>
    <ligand>
        <name>Zn(2+)</name>
        <dbReference type="ChEBI" id="CHEBI:29105"/>
    </ligand>
</feature>
<dbReference type="SUPFAM" id="SSF52374">
    <property type="entry name" value="Nucleotidylyl transferase"/>
    <property type="match status" value="1"/>
</dbReference>
<evidence type="ECO:0000256" key="7">
    <source>
        <dbReference type="ARBA" id="ARBA00023235"/>
    </source>
</evidence>
<organism evidence="11 12">
    <name type="scientific">Kineosporia babensis</name>
    <dbReference type="NCBI Taxonomy" id="499548"/>
    <lineage>
        <taxon>Bacteria</taxon>
        <taxon>Bacillati</taxon>
        <taxon>Actinomycetota</taxon>
        <taxon>Actinomycetes</taxon>
        <taxon>Kineosporiales</taxon>
        <taxon>Kineosporiaceae</taxon>
        <taxon>Kineosporia</taxon>
    </lineage>
</organism>
<evidence type="ECO:0000313" key="12">
    <source>
        <dbReference type="Proteomes" id="UP001138997"/>
    </source>
</evidence>
<dbReference type="SUPFAM" id="SSF53697">
    <property type="entry name" value="SIS domain"/>
    <property type="match status" value="1"/>
</dbReference>
<keyword evidence="8 9" id="KW-0119">Carbohydrate metabolism</keyword>
<dbReference type="PANTHER" id="PTHR30390:SF6">
    <property type="entry name" value="DNAA INITIATOR-ASSOCIATING PROTEIN DIAA"/>
    <property type="match status" value="1"/>
</dbReference>
<gene>
    <name evidence="9" type="primary">gmhA</name>
    <name evidence="11" type="ORF">LR394_20240</name>
</gene>
<dbReference type="Gene3D" id="3.40.50.620">
    <property type="entry name" value="HUPs"/>
    <property type="match status" value="1"/>
</dbReference>
<protein>
    <recommendedName>
        <fullName evidence="9">Phosphoheptose isomerase</fullName>
        <ecNumber evidence="9">5.3.1.28</ecNumber>
    </recommendedName>
    <alternativeName>
        <fullName evidence="9">Sedoheptulose 7-phosphate isomerase</fullName>
    </alternativeName>
</protein>
<keyword evidence="4 9" id="KW-0963">Cytoplasm</keyword>
<dbReference type="NCBIfam" id="TIGR00125">
    <property type="entry name" value="cyt_tran_rel"/>
    <property type="match status" value="1"/>
</dbReference>
<name>A0A9X1SVU4_9ACTN</name>
<feature type="binding site" evidence="9">
    <location>
        <position position="177"/>
    </location>
    <ligand>
        <name>Zn(2+)</name>
        <dbReference type="ChEBI" id="CHEBI:29105"/>
    </ligand>
</feature>
<dbReference type="EC" id="5.3.1.28" evidence="9"/>
<dbReference type="GO" id="GO:0005737">
    <property type="term" value="C:cytoplasm"/>
    <property type="evidence" value="ECO:0007669"/>
    <property type="project" value="UniProtKB-SubCell"/>
</dbReference>
<proteinExistence type="inferred from homology"/>
<dbReference type="Pfam" id="PF01467">
    <property type="entry name" value="CTP_transf_like"/>
    <property type="match status" value="1"/>
</dbReference>
<evidence type="ECO:0000256" key="5">
    <source>
        <dbReference type="ARBA" id="ARBA00022723"/>
    </source>
</evidence>
<feature type="binding site" evidence="9">
    <location>
        <position position="122"/>
    </location>
    <ligand>
        <name>substrate</name>
    </ligand>
</feature>
<dbReference type="InterPro" id="IPR004515">
    <property type="entry name" value="Phosphoheptose_Isoase"/>
</dbReference>
<evidence type="ECO:0000259" key="10">
    <source>
        <dbReference type="PROSITE" id="PS51464"/>
    </source>
</evidence>
<dbReference type="InterPro" id="IPR004821">
    <property type="entry name" value="Cyt_trans-like"/>
</dbReference>
<dbReference type="InterPro" id="IPR014729">
    <property type="entry name" value="Rossmann-like_a/b/a_fold"/>
</dbReference>
<dbReference type="HAMAP" id="MF_00067">
    <property type="entry name" value="GmhA"/>
    <property type="match status" value="1"/>
</dbReference>
<dbReference type="InterPro" id="IPR050099">
    <property type="entry name" value="SIS_GmhA/DiaA_subfam"/>
</dbReference>
<reference evidence="11" key="1">
    <citation type="submission" date="2021-11" db="EMBL/GenBank/DDBJ databases">
        <title>Streptomyces corallinus and Kineosporia corallina sp. nov., two new coral-derived marine actinobacteria.</title>
        <authorList>
            <person name="Buangrab K."/>
            <person name="Sutthacheep M."/>
            <person name="Yeemin T."/>
            <person name="Harunari E."/>
            <person name="Igarashi Y."/>
            <person name="Sripreechasak P."/>
            <person name="Kanchanasin P."/>
            <person name="Tanasupawat S."/>
            <person name="Phongsopitanun W."/>
        </authorList>
    </citation>
    <scope>NUCLEOTIDE SEQUENCE</scope>
    <source>
        <strain evidence="11">JCM 31032</strain>
    </source>
</reference>
<dbReference type="InterPro" id="IPR046348">
    <property type="entry name" value="SIS_dom_sf"/>
</dbReference>
<comment type="function">
    <text evidence="9">Catalyzes the isomerization of sedoheptulose 7-phosphate in D-glycero-D-manno-heptose 7-phosphate.</text>
</comment>
<dbReference type="AlphaFoldDB" id="A0A9X1SVU4"/>
<comment type="miscellaneous">
    <text evidence="9">The reaction produces a racemic mixture of D-glycero-alpha-D-manno-heptose 7-phosphate and D-glycero-beta-D-manno-heptose 7-phosphate.</text>
</comment>
<dbReference type="Proteomes" id="UP001138997">
    <property type="component" value="Unassembled WGS sequence"/>
</dbReference>